<sequence length="188" mass="21367">MDRRQRALGQRRHPYPRPPPSAPHRTGPQHTRHYPRACPTCGIVRPLDNVAKWTVVSGQTSVGWVSRLPTVDQPEFPLSLRGRDVPEPFRGLNVEDHHPREPGASYTEEERRLLCALCGVPEIHRRTHLPSPLHAERAAAERARHHVPTDEETVTQALLVLRNLRPDLLVCHQAIKEDVILDIDINDV</sequence>
<proteinExistence type="predicted"/>
<reference evidence="2" key="2">
    <citation type="submission" date="2021-09" db="EMBL/GenBank/DDBJ databases">
        <authorList>
            <person name="Jia N."/>
            <person name="Wang J."/>
            <person name="Shi W."/>
            <person name="Du L."/>
            <person name="Sun Y."/>
            <person name="Zhan W."/>
            <person name="Jiang J."/>
            <person name="Wang Q."/>
            <person name="Zhang B."/>
            <person name="Ji P."/>
            <person name="Sakyi L.B."/>
            <person name="Cui X."/>
            <person name="Yuan T."/>
            <person name="Jiang B."/>
            <person name="Yang W."/>
            <person name="Lam T.T.-Y."/>
            <person name="Chang Q."/>
            <person name="Ding S."/>
            <person name="Wang X."/>
            <person name="Zhu J."/>
            <person name="Ruan X."/>
            <person name="Zhao L."/>
            <person name="Wei J."/>
            <person name="Que T."/>
            <person name="Du C."/>
            <person name="Cheng J."/>
            <person name="Dai P."/>
            <person name="Han X."/>
            <person name="Huang E."/>
            <person name="Gao Y."/>
            <person name="Liu J."/>
            <person name="Shao H."/>
            <person name="Ye R."/>
            <person name="Li L."/>
            <person name="Wei W."/>
            <person name="Wang X."/>
            <person name="Wang C."/>
            <person name="Huo Q."/>
            <person name="Li W."/>
            <person name="Guo W."/>
            <person name="Chen H."/>
            <person name="Chen S."/>
            <person name="Zhou L."/>
            <person name="Zhou L."/>
            <person name="Ni X."/>
            <person name="Tian J."/>
            <person name="Zhou Y."/>
            <person name="Sheng Y."/>
            <person name="Liu T."/>
            <person name="Pan Y."/>
            <person name="Xia L."/>
            <person name="Li J."/>
            <person name="Zhao F."/>
            <person name="Cao W."/>
        </authorList>
    </citation>
    <scope>NUCLEOTIDE SEQUENCE</scope>
    <source>
        <strain evidence="2">Rsan-2018</strain>
        <tissue evidence="2">Larvae</tissue>
    </source>
</reference>
<evidence type="ECO:0000256" key="1">
    <source>
        <dbReference type="SAM" id="MobiDB-lite"/>
    </source>
</evidence>
<accession>A0A9D4YQV7</accession>
<keyword evidence="3" id="KW-1185">Reference proteome</keyword>
<gene>
    <name evidence="2" type="ORF">HPB52_023485</name>
</gene>
<comment type="caution">
    <text evidence="2">The sequence shown here is derived from an EMBL/GenBank/DDBJ whole genome shotgun (WGS) entry which is preliminary data.</text>
</comment>
<protein>
    <submittedName>
        <fullName evidence="2">Uncharacterized protein</fullName>
    </submittedName>
</protein>
<dbReference type="EMBL" id="JABSTV010001245">
    <property type="protein sequence ID" value="KAH7984656.1"/>
    <property type="molecule type" value="Genomic_DNA"/>
</dbReference>
<reference evidence="2" key="1">
    <citation type="journal article" date="2020" name="Cell">
        <title>Large-Scale Comparative Analyses of Tick Genomes Elucidate Their Genetic Diversity and Vector Capacities.</title>
        <authorList>
            <consortium name="Tick Genome and Microbiome Consortium (TIGMIC)"/>
            <person name="Jia N."/>
            <person name="Wang J."/>
            <person name="Shi W."/>
            <person name="Du L."/>
            <person name="Sun Y."/>
            <person name="Zhan W."/>
            <person name="Jiang J.F."/>
            <person name="Wang Q."/>
            <person name="Zhang B."/>
            <person name="Ji P."/>
            <person name="Bell-Sakyi L."/>
            <person name="Cui X.M."/>
            <person name="Yuan T.T."/>
            <person name="Jiang B.G."/>
            <person name="Yang W.F."/>
            <person name="Lam T.T."/>
            <person name="Chang Q.C."/>
            <person name="Ding S.J."/>
            <person name="Wang X.J."/>
            <person name="Zhu J.G."/>
            <person name="Ruan X.D."/>
            <person name="Zhao L."/>
            <person name="Wei J.T."/>
            <person name="Ye R.Z."/>
            <person name="Que T.C."/>
            <person name="Du C.H."/>
            <person name="Zhou Y.H."/>
            <person name="Cheng J.X."/>
            <person name="Dai P.F."/>
            <person name="Guo W.B."/>
            <person name="Han X.H."/>
            <person name="Huang E.J."/>
            <person name="Li L.F."/>
            <person name="Wei W."/>
            <person name="Gao Y.C."/>
            <person name="Liu J.Z."/>
            <person name="Shao H.Z."/>
            <person name="Wang X."/>
            <person name="Wang C.C."/>
            <person name="Yang T.C."/>
            <person name="Huo Q.B."/>
            <person name="Li W."/>
            <person name="Chen H.Y."/>
            <person name="Chen S.E."/>
            <person name="Zhou L.G."/>
            <person name="Ni X.B."/>
            <person name="Tian J.H."/>
            <person name="Sheng Y."/>
            <person name="Liu T."/>
            <person name="Pan Y.S."/>
            <person name="Xia L.Y."/>
            <person name="Li J."/>
            <person name="Zhao F."/>
            <person name="Cao W.C."/>
        </authorList>
    </citation>
    <scope>NUCLEOTIDE SEQUENCE</scope>
    <source>
        <strain evidence="2">Rsan-2018</strain>
    </source>
</reference>
<dbReference type="Proteomes" id="UP000821837">
    <property type="component" value="Chromosome 1"/>
</dbReference>
<organism evidence="2 3">
    <name type="scientific">Rhipicephalus sanguineus</name>
    <name type="common">Brown dog tick</name>
    <name type="synonym">Ixodes sanguineus</name>
    <dbReference type="NCBI Taxonomy" id="34632"/>
    <lineage>
        <taxon>Eukaryota</taxon>
        <taxon>Metazoa</taxon>
        <taxon>Ecdysozoa</taxon>
        <taxon>Arthropoda</taxon>
        <taxon>Chelicerata</taxon>
        <taxon>Arachnida</taxon>
        <taxon>Acari</taxon>
        <taxon>Parasitiformes</taxon>
        <taxon>Ixodida</taxon>
        <taxon>Ixodoidea</taxon>
        <taxon>Ixodidae</taxon>
        <taxon>Rhipicephalinae</taxon>
        <taxon>Rhipicephalus</taxon>
        <taxon>Rhipicephalus</taxon>
    </lineage>
</organism>
<name>A0A9D4YQV7_RHISA</name>
<dbReference type="VEuPathDB" id="VectorBase:RSAN_051069"/>
<feature type="region of interest" description="Disordered" evidence="1">
    <location>
        <begin position="1"/>
        <end position="32"/>
    </location>
</feature>
<dbReference type="AlphaFoldDB" id="A0A9D4YQV7"/>
<evidence type="ECO:0000313" key="3">
    <source>
        <dbReference type="Proteomes" id="UP000821837"/>
    </source>
</evidence>
<evidence type="ECO:0000313" key="2">
    <source>
        <dbReference type="EMBL" id="KAH7984656.1"/>
    </source>
</evidence>